<comment type="domain">
    <text evidence="8">The Q motif is unique to and characteristic of the DEAD box family of RNA helicases and controls ATP binding and hydrolysis.</text>
</comment>
<dbReference type="CDD" id="cd18787">
    <property type="entry name" value="SF2_C_DEAD"/>
    <property type="match status" value="1"/>
</dbReference>
<evidence type="ECO:0000256" key="4">
    <source>
        <dbReference type="ARBA" id="ARBA00022840"/>
    </source>
</evidence>
<dbReference type="EC" id="3.6.4.13" evidence="8"/>
<evidence type="ECO:0000259" key="12">
    <source>
        <dbReference type="PROSITE" id="PS51195"/>
    </source>
</evidence>
<proteinExistence type="inferred from homology"/>
<dbReference type="SMART" id="SM01178">
    <property type="entry name" value="DUF4217"/>
    <property type="match status" value="1"/>
</dbReference>
<evidence type="ECO:0000256" key="7">
    <source>
        <dbReference type="RuleBase" id="RU000492"/>
    </source>
</evidence>
<dbReference type="Pfam" id="PF13959">
    <property type="entry name" value="CTE_SPB4"/>
    <property type="match status" value="1"/>
</dbReference>
<gene>
    <name evidence="13" type="ORF">BXYJ_LOCUS1384</name>
</gene>
<keyword evidence="1 7" id="KW-0547">Nucleotide-binding</keyword>
<dbReference type="GO" id="GO:0005524">
    <property type="term" value="F:ATP binding"/>
    <property type="evidence" value="ECO:0007669"/>
    <property type="project" value="UniProtKB-UniRule"/>
</dbReference>
<feature type="domain" description="Helicase C-terminal" evidence="11">
    <location>
        <begin position="277"/>
        <end position="440"/>
    </location>
</feature>
<dbReference type="PROSITE" id="PS00039">
    <property type="entry name" value="DEAD_ATP_HELICASE"/>
    <property type="match status" value="1"/>
</dbReference>
<keyword evidence="5 8" id="KW-0694">RNA-binding</keyword>
<feature type="region of interest" description="Disordered" evidence="9">
    <location>
        <begin position="671"/>
        <end position="742"/>
    </location>
</feature>
<feature type="domain" description="Helicase ATP-binding" evidence="10">
    <location>
        <begin position="90"/>
        <end position="264"/>
    </location>
</feature>
<dbReference type="PANTHER" id="PTHR24031">
    <property type="entry name" value="RNA HELICASE"/>
    <property type="match status" value="1"/>
</dbReference>
<dbReference type="InterPro" id="IPR011545">
    <property type="entry name" value="DEAD/DEAH_box_helicase_dom"/>
</dbReference>
<evidence type="ECO:0000313" key="14">
    <source>
        <dbReference type="Proteomes" id="UP000095284"/>
    </source>
</evidence>
<reference evidence="16" key="1">
    <citation type="submission" date="2016-11" db="UniProtKB">
        <authorList>
            <consortium name="WormBaseParasite"/>
        </authorList>
    </citation>
    <scope>IDENTIFICATION</scope>
</reference>
<dbReference type="PROSITE" id="PS51192">
    <property type="entry name" value="HELICASE_ATP_BIND_1"/>
    <property type="match status" value="1"/>
</dbReference>
<dbReference type="SMART" id="SM00490">
    <property type="entry name" value="HELICc"/>
    <property type="match status" value="1"/>
</dbReference>
<dbReference type="AlphaFoldDB" id="A0A1I7SDU7"/>
<evidence type="ECO:0000313" key="16">
    <source>
        <dbReference type="WBParaSite" id="BXY_1120500.1"/>
    </source>
</evidence>
<dbReference type="InterPro" id="IPR000629">
    <property type="entry name" value="RNA-helicase_DEAD-box_CS"/>
</dbReference>
<dbReference type="GO" id="GO:0043186">
    <property type="term" value="C:P granule"/>
    <property type="evidence" value="ECO:0007669"/>
    <property type="project" value="UniProtKB-ARBA"/>
</dbReference>
<dbReference type="PROSITE" id="PS51194">
    <property type="entry name" value="HELICASE_CTER"/>
    <property type="match status" value="1"/>
</dbReference>
<name>A0A1I7SDU7_BURXY</name>
<evidence type="ECO:0000256" key="5">
    <source>
        <dbReference type="ARBA" id="ARBA00022884"/>
    </source>
</evidence>
<dbReference type="PROSITE" id="PS51195">
    <property type="entry name" value="Q_MOTIF"/>
    <property type="match status" value="1"/>
</dbReference>
<evidence type="ECO:0000256" key="8">
    <source>
        <dbReference type="RuleBase" id="RU365068"/>
    </source>
</evidence>
<dbReference type="SMART" id="SM00487">
    <property type="entry name" value="DEXDc"/>
    <property type="match status" value="1"/>
</dbReference>
<evidence type="ECO:0000256" key="6">
    <source>
        <dbReference type="PROSITE-ProRule" id="PRU00552"/>
    </source>
</evidence>
<organism evidence="14 16">
    <name type="scientific">Bursaphelenchus xylophilus</name>
    <name type="common">Pinewood nematode worm</name>
    <name type="synonym">Aphelenchoides xylophilus</name>
    <dbReference type="NCBI Taxonomy" id="6326"/>
    <lineage>
        <taxon>Eukaryota</taxon>
        <taxon>Metazoa</taxon>
        <taxon>Ecdysozoa</taxon>
        <taxon>Nematoda</taxon>
        <taxon>Chromadorea</taxon>
        <taxon>Rhabditida</taxon>
        <taxon>Tylenchina</taxon>
        <taxon>Tylenchomorpha</taxon>
        <taxon>Aphelenchoidea</taxon>
        <taxon>Aphelenchoididae</taxon>
        <taxon>Bursaphelenchus</taxon>
    </lineage>
</organism>
<dbReference type="EMBL" id="CAJFDI010000001">
    <property type="protein sequence ID" value="CAD5209321.1"/>
    <property type="molecule type" value="Genomic_DNA"/>
</dbReference>
<dbReference type="GO" id="GO:0003723">
    <property type="term" value="F:RNA binding"/>
    <property type="evidence" value="ECO:0007669"/>
    <property type="project" value="UniProtKB-UniRule"/>
</dbReference>
<dbReference type="InterPro" id="IPR025313">
    <property type="entry name" value="SPB4-like_CTE"/>
</dbReference>
<keyword evidence="15" id="KW-1185">Reference proteome</keyword>
<dbReference type="WBParaSite" id="BXY_1120500.1">
    <property type="protein sequence ID" value="BXY_1120500.1"/>
    <property type="gene ID" value="BXY_1120500"/>
</dbReference>
<evidence type="ECO:0000256" key="9">
    <source>
        <dbReference type="SAM" id="MobiDB-lite"/>
    </source>
</evidence>
<dbReference type="GO" id="GO:0016787">
    <property type="term" value="F:hydrolase activity"/>
    <property type="evidence" value="ECO:0007669"/>
    <property type="project" value="UniProtKB-KW"/>
</dbReference>
<evidence type="ECO:0000256" key="3">
    <source>
        <dbReference type="ARBA" id="ARBA00022806"/>
    </source>
</evidence>
<feature type="domain" description="DEAD-box RNA helicase Q" evidence="12">
    <location>
        <begin position="59"/>
        <end position="87"/>
    </location>
</feature>
<evidence type="ECO:0000259" key="11">
    <source>
        <dbReference type="PROSITE" id="PS51194"/>
    </source>
</evidence>
<keyword evidence="4 7" id="KW-0067">ATP-binding</keyword>
<comment type="similarity">
    <text evidence="7">Belongs to the DEAD box helicase family.</text>
</comment>
<accession>A0A1I7SDU7</accession>
<dbReference type="InterPro" id="IPR001650">
    <property type="entry name" value="Helicase_C-like"/>
</dbReference>
<protein>
    <recommendedName>
        <fullName evidence="8">ATP-dependent RNA helicase</fullName>
        <ecNumber evidence="8">3.6.4.13</ecNumber>
    </recommendedName>
</protein>
<evidence type="ECO:0000313" key="13">
    <source>
        <dbReference type="EMBL" id="CAD5209321.1"/>
    </source>
</evidence>
<dbReference type="EMBL" id="CAJFCV020000001">
    <property type="protein sequence ID" value="CAG9084261.1"/>
    <property type="molecule type" value="Genomic_DNA"/>
</dbReference>
<dbReference type="InterPro" id="IPR014014">
    <property type="entry name" value="RNA_helicase_DEAD_Q_motif"/>
</dbReference>
<dbReference type="CDD" id="cd17941">
    <property type="entry name" value="DEADc_DDX10"/>
    <property type="match status" value="1"/>
</dbReference>
<comment type="function">
    <text evidence="8">RNA helicase.</text>
</comment>
<reference evidence="13" key="2">
    <citation type="submission" date="2020-09" db="EMBL/GenBank/DDBJ databases">
        <authorList>
            <person name="Kikuchi T."/>
        </authorList>
    </citation>
    <scope>NUCLEOTIDE SEQUENCE</scope>
    <source>
        <strain evidence="13">Ka4C1</strain>
    </source>
</reference>
<dbReference type="Proteomes" id="UP000659654">
    <property type="component" value="Unassembled WGS sequence"/>
</dbReference>
<feature type="region of interest" description="Disordered" evidence="9">
    <location>
        <begin position="1"/>
        <end position="37"/>
    </location>
</feature>
<comment type="catalytic activity">
    <reaction evidence="8">
        <text>ATP + H2O = ADP + phosphate + H(+)</text>
        <dbReference type="Rhea" id="RHEA:13065"/>
        <dbReference type="ChEBI" id="CHEBI:15377"/>
        <dbReference type="ChEBI" id="CHEBI:15378"/>
        <dbReference type="ChEBI" id="CHEBI:30616"/>
        <dbReference type="ChEBI" id="CHEBI:43474"/>
        <dbReference type="ChEBI" id="CHEBI:456216"/>
        <dbReference type="EC" id="3.6.4.13"/>
    </reaction>
</comment>
<evidence type="ECO:0000256" key="1">
    <source>
        <dbReference type="ARBA" id="ARBA00022741"/>
    </source>
</evidence>
<dbReference type="eggNOG" id="KOG0343">
    <property type="taxonomic scope" value="Eukaryota"/>
</dbReference>
<evidence type="ECO:0000259" key="10">
    <source>
        <dbReference type="PROSITE" id="PS51192"/>
    </source>
</evidence>
<feature type="compositionally biased region" description="Basic and acidic residues" evidence="9">
    <location>
        <begin position="1"/>
        <end position="10"/>
    </location>
</feature>
<feature type="short sequence motif" description="Q motif" evidence="6">
    <location>
        <begin position="59"/>
        <end position="87"/>
    </location>
</feature>
<feature type="compositionally biased region" description="Basic residues" evidence="9">
    <location>
        <begin position="18"/>
        <end position="34"/>
    </location>
</feature>
<dbReference type="Proteomes" id="UP000582659">
    <property type="component" value="Unassembled WGS sequence"/>
</dbReference>
<dbReference type="SUPFAM" id="SSF52540">
    <property type="entry name" value="P-loop containing nucleoside triphosphate hydrolases"/>
    <property type="match status" value="2"/>
</dbReference>
<dbReference type="SMR" id="A0A1I7SDU7"/>
<evidence type="ECO:0000256" key="2">
    <source>
        <dbReference type="ARBA" id="ARBA00022801"/>
    </source>
</evidence>
<dbReference type="OrthoDB" id="10259640at2759"/>
<sequence length="754" mass="85613">MKKKDYKEFSENVFNQSKHNRKVLSRSQPKKRGFNSKTAIEQVKKRCDELNQTIASTYQRFDEFPLSPLTLKGLTDSGFEKPTPVQRDSLGWSLIGKDVVGSAKTGSGKTLALIIPILEKLWKSRWTKDDGLGALVIVPTRELAYQIFEILNSVGSLHQFSAALLIGGTDVQFQMQRMAFMNIIICTPGRLLQHLEENYSFNCDQLQILVIDEADRILDLGFRSQIDSIVSYLPKERQTLLFSATQTKSIEDLARVSVTDPVYVSVDEHSDEVTPKNLEQNYMVCNEEEKINVLWSFLVNNKRSKILIFVSCCKEARFLSEAFMHLRPGISLGGLWGTQKQTKRLEIYQSFDRKKNGAALISTDVASRGLDFTDIDWVLQLDCPNTVEDYIHRVGRTARMNKKGRGVLVLTPTQEQPFVTQLKSKGVPITQIRPDQKKIVDIRTKLMATIANFTELKEFAHGSIVAYAKSMYFAQDKEVFDVKSIDFDALALSYGLAVTPRIRFLKKRGISVKQNEPDVKNEMSKNKKKMALRELLENAKKEDNYEVEGIEIGGRKELEDNDDHDEDVLTVKKRDVFNVASDEPEVPLLSTTARKNITKEKLAKKLLKKGIPLNVNVKFDDDGTLEGDMAVKPEGLDLEEAKKEIEESNLEDKKRHKELIKKMRKERKLKKLGKLKRKDDELDLGGSADEEEDRDFSWLPDPDAPNNRVEDSAEGTSVDETMAEDTDDIAPSGKKRKLNSVQNAEEAALKMMKF</sequence>
<dbReference type="GO" id="GO:0003724">
    <property type="term" value="F:RNA helicase activity"/>
    <property type="evidence" value="ECO:0007669"/>
    <property type="project" value="UniProtKB-EC"/>
</dbReference>
<dbReference type="Pfam" id="PF00271">
    <property type="entry name" value="Helicase_C"/>
    <property type="match status" value="1"/>
</dbReference>
<keyword evidence="2 7" id="KW-0378">Hydrolase</keyword>
<keyword evidence="3 7" id="KW-0347">Helicase</keyword>
<dbReference type="Proteomes" id="UP000095284">
    <property type="component" value="Unplaced"/>
</dbReference>
<evidence type="ECO:0000313" key="15">
    <source>
        <dbReference type="Proteomes" id="UP000659654"/>
    </source>
</evidence>
<dbReference type="InterPro" id="IPR027417">
    <property type="entry name" value="P-loop_NTPase"/>
</dbReference>
<dbReference type="InterPro" id="IPR014001">
    <property type="entry name" value="Helicase_ATP-bd"/>
</dbReference>
<dbReference type="Pfam" id="PF00270">
    <property type="entry name" value="DEAD"/>
    <property type="match status" value="1"/>
</dbReference>
<dbReference type="Gene3D" id="3.40.50.300">
    <property type="entry name" value="P-loop containing nucleotide triphosphate hydrolases"/>
    <property type="match status" value="2"/>
</dbReference>